<evidence type="ECO:0000259" key="4">
    <source>
        <dbReference type="PROSITE" id="PS50097"/>
    </source>
</evidence>
<sequence length="430" mass="47351">MGSSQQFSLRWNNYLRHITSAFDSLRSDLDLVDVTLSCEGKKIKAHKMLLSACSTYFKDLFKENPCQHPVIIFRNVKFADLEALIDFIYQGEVNVVQEQLASFLTTAELLAVQGLTDGAGQDLAETLNEENIDSNVDTISEEALPVENKRTSSNTNSHLFTPPNQNPSSPPLKRKKWSAPVQPNSNLKRTDITEPRRLPQPSSSNNTVDLIPVMSQVKVEMPEFLDAESGQINYNNAEQEENTLEELDNLEHSIPSASAGKEEAMDVFGAGAGDGGELTGEPMTPAELSQVLGKAGPSSEGSQDSLQGPPGPRVRPRGRGGPRWVRPPMRPPARPLSRRPISLLDAKQAHNLTKADGHGKTCLQCRRKGRVTQRGSYVQTRFKCLECDVTLCRKNCFYEFHKERGLPAMPFPYLAVASVASVAAMAHLPS</sequence>
<dbReference type="GeneID" id="117646692"/>
<feature type="domain" description="BTB" evidence="4">
    <location>
        <begin position="32"/>
        <end position="97"/>
    </location>
</feature>
<proteinExistence type="predicted"/>
<dbReference type="CDD" id="cd18315">
    <property type="entry name" value="BTB_POZ_BAB-like"/>
    <property type="match status" value="1"/>
</dbReference>
<evidence type="ECO:0000313" key="5">
    <source>
        <dbReference type="Proteomes" id="UP000515158"/>
    </source>
</evidence>
<dbReference type="InterPro" id="IPR051095">
    <property type="entry name" value="Dros_DevTransReg"/>
</dbReference>
<dbReference type="GO" id="GO:0006357">
    <property type="term" value="P:regulation of transcription by RNA polymerase II"/>
    <property type="evidence" value="ECO:0007669"/>
    <property type="project" value="TreeGrafter"/>
</dbReference>
<evidence type="ECO:0000256" key="1">
    <source>
        <dbReference type="ARBA" id="ARBA00004123"/>
    </source>
</evidence>
<dbReference type="AlphaFoldDB" id="A0A6P8Z223"/>
<dbReference type="SMART" id="SM00225">
    <property type="entry name" value="BTB"/>
    <property type="match status" value="1"/>
</dbReference>
<dbReference type="OrthoDB" id="10261408at2759"/>
<keyword evidence="2" id="KW-0539">Nucleus</keyword>
<reference evidence="6" key="1">
    <citation type="submission" date="2025-08" db="UniProtKB">
        <authorList>
            <consortium name="RefSeq"/>
        </authorList>
    </citation>
    <scope>IDENTIFICATION</scope>
    <source>
        <tissue evidence="6">Total insect</tissue>
    </source>
</reference>
<organism evidence="6">
    <name type="scientific">Thrips palmi</name>
    <name type="common">Melon thrips</name>
    <dbReference type="NCBI Taxonomy" id="161013"/>
    <lineage>
        <taxon>Eukaryota</taxon>
        <taxon>Metazoa</taxon>
        <taxon>Ecdysozoa</taxon>
        <taxon>Arthropoda</taxon>
        <taxon>Hexapoda</taxon>
        <taxon>Insecta</taxon>
        <taxon>Pterygota</taxon>
        <taxon>Neoptera</taxon>
        <taxon>Paraneoptera</taxon>
        <taxon>Thysanoptera</taxon>
        <taxon>Terebrantia</taxon>
        <taxon>Thripoidea</taxon>
        <taxon>Thripidae</taxon>
        <taxon>Thrips</taxon>
    </lineage>
</organism>
<feature type="region of interest" description="Disordered" evidence="3">
    <location>
        <begin position="290"/>
        <end position="339"/>
    </location>
</feature>
<dbReference type="Pfam" id="PF13842">
    <property type="entry name" value="zf-Tnp_2"/>
    <property type="match status" value="1"/>
</dbReference>
<evidence type="ECO:0000256" key="2">
    <source>
        <dbReference type="ARBA" id="ARBA00023242"/>
    </source>
</evidence>
<dbReference type="Pfam" id="PF00651">
    <property type="entry name" value="BTB"/>
    <property type="match status" value="1"/>
</dbReference>
<feature type="compositionally biased region" description="Basic and acidic residues" evidence="3">
    <location>
        <begin position="188"/>
        <end position="197"/>
    </location>
</feature>
<evidence type="ECO:0000256" key="3">
    <source>
        <dbReference type="SAM" id="MobiDB-lite"/>
    </source>
</evidence>
<protein>
    <submittedName>
        <fullName evidence="6">Broad-complex core protein isoforms 1/2/3/4/5-like isoform X3</fullName>
    </submittedName>
</protein>
<dbReference type="PANTHER" id="PTHR23110:SF106">
    <property type="entry name" value="FI01104P"/>
    <property type="match status" value="1"/>
</dbReference>
<gene>
    <name evidence="6" type="primary">LOC117646692</name>
</gene>
<feature type="compositionally biased region" description="Polar residues" evidence="3">
    <location>
        <begin position="151"/>
        <end position="163"/>
    </location>
</feature>
<dbReference type="GO" id="GO:0005634">
    <property type="term" value="C:nucleus"/>
    <property type="evidence" value="ECO:0007669"/>
    <property type="project" value="UniProtKB-SubCell"/>
</dbReference>
<dbReference type="InterPro" id="IPR000210">
    <property type="entry name" value="BTB/POZ_dom"/>
</dbReference>
<evidence type="ECO:0000313" key="6">
    <source>
        <dbReference type="RefSeq" id="XP_034243691.1"/>
    </source>
</evidence>
<dbReference type="RefSeq" id="XP_034243691.1">
    <property type="nucleotide sequence ID" value="XM_034387800.1"/>
</dbReference>
<accession>A0A6P8Z223</accession>
<feature type="region of interest" description="Disordered" evidence="3">
    <location>
        <begin position="134"/>
        <end position="209"/>
    </location>
</feature>
<name>A0A6P8Z223_THRPL</name>
<dbReference type="SUPFAM" id="SSF54695">
    <property type="entry name" value="POZ domain"/>
    <property type="match status" value="1"/>
</dbReference>
<dbReference type="PROSITE" id="PS50097">
    <property type="entry name" value="BTB"/>
    <property type="match status" value="1"/>
</dbReference>
<dbReference type="Proteomes" id="UP000515158">
    <property type="component" value="Unplaced"/>
</dbReference>
<dbReference type="Gene3D" id="3.30.710.10">
    <property type="entry name" value="Potassium Channel Kv1.1, Chain A"/>
    <property type="match status" value="1"/>
</dbReference>
<dbReference type="PANTHER" id="PTHR23110">
    <property type="entry name" value="BTB DOMAIN TRANSCRIPTION FACTOR"/>
    <property type="match status" value="1"/>
</dbReference>
<dbReference type="InterPro" id="IPR011333">
    <property type="entry name" value="SKP1/BTB/POZ_sf"/>
</dbReference>
<comment type="subcellular location">
    <subcellularLocation>
        <location evidence="1">Nucleus</location>
    </subcellularLocation>
</comment>
<dbReference type="InterPro" id="IPR032718">
    <property type="entry name" value="PGBD4_Znf_C"/>
</dbReference>
<keyword evidence="5" id="KW-1185">Reference proteome</keyword>